<evidence type="ECO:0008006" key="11">
    <source>
        <dbReference type="Google" id="ProtNLM"/>
    </source>
</evidence>
<feature type="region of interest" description="Disordered" evidence="7">
    <location>
        <begin position="749"/>
        <end position="777"/>
    </location>
</feature>
<accession>A0A381QHJ5</accession>
<sequence>MKLRSLRIHGFKSFADATVIDFHEGITAVVGPNGCGKSNISDAIRWVLGEQRPSAIRGGKMEEAIFQGSLNRRPVNRGAVTMVVSNEDGGLPVAFEEVEIGRTVYRDGGSDYSLNRSSCRLRDVLDVCRGTGLGANAYSVIENRMIDAILSDRAEERRQLFEEASGIGKYKDRRKAAMRRLEHAERDLTRLEDVIGEVETKVRSLARQKGKAERYKTLRERRLGVEVSVVSHDLGRFRDRLSELDKSLDGDRKTDQGMVAELRTAEVSVETLRLEEVDAERSRTEAAGVLGEIGKQLVEWERDLAVAEERKGYAERRLGQIGGDRDASETRLRAVVAELTALDERHGGWKAEWVRIEADVAQHAETVASVRVRLEEARAHLDQTELHERDVVRKEAQLEGDADAARGQAAELERRLQRIDTELTEASDALSDLESQGDLFTGRIDGLQGGVENAETELDLARAALAEAKSSLEMARRVERQAVHAAQGIDAEVAALEALELGQEGIDSATEAALALGDAGVVGSLLNFIEVPAELGSAVEAYLGTLAKALVVRDGQSVDRLIRWFSEDWQGGGGLVLLPLDRVPDKAAGTLLESVRGVGEGAPWVEALLGEVDLVEDEGNPDRAERPRLLRDGTIIDPRGLIQVGTPSAISGRLERKDRLVTLRATASKAGAEASASWHALEKEETRHAEAEAALERARAVLLDAQDELRRANAEGEAQVDQRVRIDTHRDELERQLEGTRAARARAAERAKTAKEDRDRLLAQESGTREAREASRSDLTVVRDEWEDARGEEARLAIQLARAEEEGKQVAQRVEDLTRDRGAQEQRLADLDAEEKILAGDVATAVELQEKGEKETERLFEERDGAGAVLDQKSTLLTRVTENLAEAERTARSLRSAEREAVDRRHKLELERQEVSGSIGLIQERLEGEWGRPIDRLLAEAEPVEGSPEELQAELEDIVKQLERIGLVNMLAVEEHEEESVRLDFLTEQRDDLLAARDDLKAAIRKINQTAIDLFEGTFEEIRTNFRATFTRLFEGGEADIWLTDPGDPLESPIEIHASPKGKKTQRIDLLSGGERALTALSLLFGIYLVKPSPFCVLDEVDAPLDENNIGRFIRLLQEFKEQTQFVLITHNPRSIEAADWIYGVTMEEPGVSTIVGVQLHEALQVGGSAA</sequence>
<feature type="coiled-coil region" evidence="6">
    <location>
        <begin position="167"/>
        <end position="208"/>
    </location>
</feature>
<evidence type="ECO:0000313" key="10">
    <source>
        <dbReference type="EMBL" id="SUZ78420.1"/>
    </source>
</evidence>
<dbReference type="EMBL" id="UINC01001353">
    <property type="protein sequence ID" value="SUZ78420.1"/>
    <property type="molecule type" value="Genomic_DNA"/>
</dbReference>
<evidence type="ECO:0000256" key="4">
    <source>
        <dbReference type="ARBA" id="ARBA00023054"/>
    </source>
</evidence>
<keyword evidence="5" id="KW-0238">DNA-binding</keyword>
<dbReference type="AlphaFoldDB" id="A0A381QHJ5"/>
<gene>
    <name evidence="10" type="ORF">METZ01_LOCUS31274</name>
</gene>
<dbReference type="Gene3D" id="3.40.50.300">
    <property type="entry name" value="P-loop containing nucleotide triphosphate hydrolases"/>
    <property type="match status" value="2"/>
</dbReference>
<evidence type="ECO:0000259" key="9">
    <source>
        <dbReference type="Pfam" id="PF06470"/>
    </source>
</evidence>
<feature type="domain" description="RecF/RecN/SMC N-terminal" evidence="8">
    <location>
        <begin position="3"/>
        <end position="1153"/>
    </location>
</feature>
<dbReference type="GO" id="GO:0005694">
    <property type="term" value="C:chromosome"/>
    <property type="evidence" value="ECO:0007669"/>
    <property type="project" value="InterPro"/>
</dbReference>
<evidence type="ECO:0000256" key="1">
    <source>
        <dbReference type="ARBA" id="ARBA00022490"/>
    </source>
</evidence>
<dbReference type="SUPFAM" id="SSF75553">
    <property type="entry name" value="Smc hinge domain"/>
    <property type="match status" value="1"/>
</dbReference>
<dbReference type="GO" id="GO:0030261">
    <property type="term" value="P:chromosome condensation"/>
    <property type="evidence" value="ECO:0007669"/>
    <property type="project" value="InterPro"/>
</dbReference>
<dbReference type="CDD" id="cd03278">
    <property type="entry name" value="ABC_SMC_barmotin"/>
    <property type="match status" value="1"/>
</dbReference>
<dbReference type="NCBIfam" id="TIGR02168">
    <property type="entry name" value="SMC_prok_B"/>
    <property type="match status" value="1"/>
</dbReference>
<dbReference type="PANTHER" id="PTHR43977">
    <property type="entry name" value="STRUCTURAL MAINTENANCE OF CHROMOSOMES PROTEIN 3"/>
    <property type="match status" value="1"/>
</dbReference>
<dbReference type="InterPro" id="IPR010935">
    <property type="entry name" value="SMC_hinge"/>
</dbReference>
<evidence type="ECO:0000256" key="6">
    <source>
        <dbReference type="SAM" id="Coils"/>
    </source>
</evidence>
<keyword evidence="4 6" id="KW-0175">Coiled coil</keyword>
<dbReference type="Pfam" id="PF02463">
    <property type="entry name" value="SMC_N"/>
    <property type="match status" value="1"/>
</dbReference>
<keyword evidence="1" id="KW-0963">Cytoplasm</keyword>
<dbReference type="InterPro" id="IPR027417">
    <property type="entry name" value="P-loop_NTPase"/>
</dbReference>
<dbReference type="GO" id="GO:0003677">
    <property type="term" value="F:DNA binding"/>
    <property type="evidence" value="ECO:0007669"/>
    <property type="project" value="UniProtKB-KW"/>
</dbReference>
<dbReference type="InterPro" id="IPR003395">
    <property type="entry name" value="RecF/RecN/SMC_N"/>
</dbReference>
<evidence type="ECO:0000259" key="8">
    <source>
        <dbReference type="Pfam" id="PF02463"/>
    </source>
</evidence>
<dbReference type="GO" id="GO:0016887">
    <property type="term" value="F:ATP hydrolysis activity"/>
    <property type="evidence" value="ECO:0007669"/>
    <property type="project" value="InterPro"/>
</dbReference>
<dbReference type="Gene3D" id="1.20.1060.20">
    <property type="match status" value="1"/>
</dbReference>
<dbReference type="GO" id="GO:0007062">
    <property type="term" value="P:sister chromatid cohesion"/>
    <property type="evidence" value="ECO:0007669"/>
    <property type="project" value="InterPro"/>
</dbReference>
<feature type="coiled-coil region" evidence="6">
    <location>
        <begin position="983"/>
        <end position="1010"/>
    </location>
</feature>
<evidence type="ECO:0000256" key="7">
    <source>
        <dbReference type="SAM" id="MobiDB-lite"/>
    </source>
</evidence>
<organism evidence="10">
    <name type="scientific">marine metagenome</name>
    <dbReference type="NCBI Taxonomy" id="408172"/>
    <lineage>
        <taxon>unclassified sequences</taxon>
        <taxon>metagenomes</taxon>
        <taxon>ecological metagenomes</taxon>
    </lineage>
</organism>
<dbReference type="InterPro" id="IPR024704">
    <property type="entry name" value="SMC"/>
</dbReference>
<keyword evidence="3" id="KW-0067">ATP-binding</keyword>
<keyword evidence="2" id="KW-0547">Nucleotide-binding</keyword>
<feature type="coiled-coil region" evidence="6">
    <location>
        <begin position="800"/>
        <end position="834"/>
    </location>
</feature>
<feature type="coiled-coil region" evidence="6">
    <location>
        <begin position="395"/>
        <end position="471"/>
    </location>
</feature>
<name>A0A381QHJ5_9ZZZZ</name>
<evidence type="ECO:0000256" key="3">
    <source>
        <dbReference type="ARBA" id="ARBA00022840"/>
    </source>
</evidence>
<dbReference type="PIRSF" id="PIRSF005719">
    <property type="entry name" value="SMC"/>
    <property type="match status" value="1"/>
</dbReference>
<feature type="coiled-coil region" evidence="6">
    <location>
        <begin position="290"/>
        <end position="317"/>
    </location>
</feature>
<evidence type="ECO:0000256" key="2">
    <source>
        <dbReference type="ARBA" id="ARBA00022741"/>
    </source>
</evidence>
<dbReference type="InterPro" id="IPR011890">
    <property type="entry name" value="SMC_prok"/>
</dbReference>
<dbReference type="InterPro" id="IPR036277">
    <property type="entry name" value="SMC_hinge_sf"/>
</dbReference>
<feature type="coiled-coil region" evidence="6">
    <location>
        <begin position="870"/>
        <end position="914"/>
    </location>
</feature>
<dbReference type="SUPFAM" id="SSF57997">
    <property type="entry name" value="Tropomyosin"/>
    <property type="match status" value="1"/>
</dbReference>
<dbReference type="SUPFAM" id="SSF52540">
    <property type="entry name" value="P-loop containing nucleoside triphosphate hydrolases"/>
    <property type="match status" value="1"/>
</dbReference>
<dbReference type="GO" id="GO:0005524">
    <property type="term" value="F:ATP binding"/>
    <property type="evidence" value="ECO:0007669"/>
    <property type="project" value="UniProtKB-KW"/>
</dbReference>
<protein>
    <recommendedName>
        <fullName evidence="11">SMC hinge domain-containing protein</fullName>
    </recommendedName>
</protein>
<dbReference type="HAMAP" id="MF_01894">
    <property type="entry name" value="Smc_prok"/>
    <property type="match status" value="1"/>
</dbReference>
<evidence type="ECO:0000256" key="5">
    <source>
        <dbReference type="ARBA" id="ARBA00023125"/>
    </source>
</evidence>
<dbReference type="Pfam" id="PF06470">
    <property type="entry name" value="SMC_hinge"/>
    <property type="match status" value="1"/>
</dbReference>
<feature type="domain" description="SMC hinge" evidence="9">
    <location>
        <begin position="520"/>
        <end position="617"/>
    </location>
</feature>
<reference evidence="10" key="1">
    <citation type="submission" date="2018-05" db="EMBL/GenBank/DDBJ databases">
        <authorList>
            <person name="Lanie J.A."/>
            <person name="Ng W.-L."/>
            <person name="Kazmierczak K.M."/>
            <person name="Andrzejewski T.M."/>
            <person name="Davidsen T.M."/>
            <person name="Wayne K.J."/>
            <person name="Tettelin H."/>
            <person name="Glass J.I."/>
            <person name="Rusch D."/>
            <person name="Podicherti R."/>
            <person name="Tsui H.-C.T."/>
            <person name="Winkler M.E."/>
        </authorList>
    </citation>
    <scope>NUCLEOTIDE SEQUENCE</scope>
</reference>
<proteinExistence type="inferred from homology"/>